<keyword evidence="1" id="KW-0812">Transmembrane</keyword>
<evidence type="ECO:0000313" key="2">
    <source>
        <dbReference type="EMBL" id="MCQ8182498.1"/>
    </source>
</evidence>
<dbReference type="EMBL" id="JANIBM010000024">
    <property type="protein sequence ID" value="MCQ8182498.1"/>
    <property type="molecule type" value="Genomic_DNA"/>
</dbReference>
<accession>A0ABT1UJT8</accession>
<name>A0ABT1UJT8_9GAMM</name>
<evidence type="ECO:0000313" key="3">
    <source>
        <dbReference type="Proteomes" id="UP001524569"/>
    </source>
</evidence>
<keyword evidence="1" id="KW-0472">Membrane</keyword>
<sequence length="75" mass="8321">MSMALPCWAFNRTTTSLLAGVRGEISMGPYYRATSQTTGAFFDTFYQHPILMLLLVAGVVGLGLWFWKKTDKPSA</sequence>
<reference evidence="2 3" key="1">
    <citation type="submission" date="2022-07" db="EMBL/GenBank/DDBJ databases">
        <title>Methylomonas rivi sp. nov., Methylomonas rosea sp. nov., Methylomonas aureus sp. nov. and Methylomonas subterranea sp. nov., four novel methanotrophs isolated from a freshwater creek and the deep terrestrial subsurface.</title>
        <authorList>
            <person name="Abin C."/>
            <person name="Sankaranarayanan K."/>
            <person name="Garner C."/>
            <person name="Sindelar R."/>
            <person name="Kotary K."/>
            <person name="Garner R."/>
            <person name="Barclay S."/>
            <person name="Lawson P."/>
            <person name="Krumholz L."/>
        </authorList>
    </citation>
    <scope>NUCLEOTIDE SEQUENCE [LARGE SCALE GENOMIC DNA]</scope>
    <source>
        <strain evidence="2 3">SURF-1</strain>
    </source>
</reference>
<keyword evidence="3" id="KW-1185">Reference proteome</keyword>
<dbReference type="RefSeq" id="WP_256611812.1">
    <property type="nucleotide sequence ID" value="NZ_JANIBM010000024.1"/>
</dbReference>
<keyword evidence="1" id="KW-1133">Transmembrane helix</keyword>
<gene>
    <name evidence="2" type="ORF">NP603_15355</name>
</gene>
<evidence type="ECO:0000256" key="1">
    <source>
        <dbReference type="SAM" id="Phobius"/>
    </source>
</evidence>
<organism evidence="2 3">
    <name type="scientific">Methylomonas aurea</name>
    <dbReference type="NCBI Taxonomy" id="2952224"/>
    <lineage>
        <taxon>Bacteria</taxon>
        <taxon>Pseudomonadati</taxon>
        <taxon>Pseudomonadota</taxon>
        <taxon>Gammaproteobacteria</taxon>
        <taxon>Methylococcales</taxon>
        <taxon>Methylococcaceae</taxon>
        <taxon>Methylomonas</taxon>
    </lineage>
</organism>
<dbReference type="Proteomes" id="UP001524569">
    <property type="component" value="Unassembled WGS sequence"/>
</dbReference>
<comment type="caution">
    <text evidence="2">The sequence shown here is derived from an EMBL/GenBank/DDBJ whole genome shotgun (WGS) entry which is preliminary data.</text>
</comment>
<feature type="transmembrane region" description="Helical" evidence="1">
    <location>
        <begin position="50"/>
        <end position="67"/>
    </location>
</feature>
<protein>
    <submittedName>
        <fullName evidence="2">Uncharacterized protein</fullName>
    </submittedName>
</protein>
<proteinExistence type="predicted"/>